<keyword evidence="3" id="KW-1185">Reference proteome</keyword>
<dbReference type="InterPro" id="IPR058678">
    <property type="entry name" value="ARM_PUB"/>
</dbReference>
<accession>A0A8T2U4Y8</accession>
<evidence type="ECO:0000313" key="3">
    <source>
        <dbReference type="Proteomes" id="UP000825935"/>
    </source>
</evidence>
<name>A0A8T2U4Y8_CERRI</name>
<evidence type="ECO:0000313" key="2">
    <source>
        <dbReference type="EMBL" id="KAH7427649.1"/>
    </source>
</evidence>
<feature type="domain" description="U-box" evidence="1">
    <location>
        <begin position="123"/>
        <end position="307"/>
    </location>
</feature>
<sequence>MFSPSTSALHGCVFSPTSCERPQTSSNAEVDIFSTLTRLESLPFLSSLPPALSKTSCSDSTDFLQSIPHQLALPSSKTLRSPSIMSCIDSWASIDPSSSLTSLHGKDHVSAVRNSVNTSCSSTSSNCNVKEILQSLRDLGSHRNPHIQVERLGHLLTSLHSICISSPSAVSFCVSEGGVETMLNLLNMNIDCRRSSSVAIRAIEIACRQLLLLVSSSTCGCQAAFVQPSYVISTLGGKLLRVSECCTDSVLSILTILCGNKSDSAIDFCKVVAETSIPSKLVVVLQVASQGSTKRRTARLLRLLGQQKRNP</sequence>
<evidence type="ECO:0000259" key="1">
    <source>
        <dbReference type="Pfam" id="PF25598"/>
    </source>
</evidence>
<dbReference type="Pfam" id="PF25598">
    <property type="entry name" value="ARM_PUB"/>
    <property type="match status" value="1"/>
</dbReference>
<dbReference type="EMBL" id="CM035415">
    <property type="protein sequence ID" value="KAH7427649.1"/>
    <property type="molecule type" value="Genomic_DNA"/>
</dbReference>
<gene>
    <name evidence="2" type="ORF">KP509_10G053500</name>
</gene>
<reference evidence="2" key="1">
    <citation type="submission" date="2021-08" db="EMBL/GenBank/DDBJ databases">
        <title>WGS assembly of Ceratopteris richardii.</title>
        <authorList>
            <person name="Marchant D.B."/>
            <person name="Chen G."/>
            <person name="Jenkins J."/>
            <person name="Shu S."/>
            <person name="Leebens-Mack J."/>
            <person name="Grimwood J."/>
            <person name="Schmutz J."/>
            <person name="Soltis P."/>
            <person name="Soltis D."/>
            <person name="Chen Z.-H."/>
        </authorList>
    </citation>
    <scope>NUCLEOTIDE SEQUENCE</scope>
    <source>
        <strain evidence="2">Whitten #5841</strain>
        <tissue evidence="2">Leaf</tissue>
    </source>
</reference>
<dbReference type="Proteomes" id="UP000825935">
    <property type="component" value="Chromosome 10"/>
</dbReference>
<dbReference type="AlphaFoldDB" id="A0A8T2U4Y8"/>
<proteinExistence type="predicted"/>
<comment type="caution">
    <text evidence="2">The sequence shown here is derived from an EMBL/GenBank/DDBJ whole genome shotgun (WGS) entry which is preliminary data.</text>
</comment>
<protein>
    <recommendedName>
        <fullName evidence="1">U-box domain-containing protein</fullName>
    </recommendedName>
</protein>
<organism evidence="2 3">
    <name type="scientific">Ceratopteris richardii</name>
    <name type="common">Triangle waterfern</name>
    <dbReference type="NCBI Taxonomy" id="49495"/>
    <lineage>
        <taxon>Eukaryota</taxon>
        <taxon>Viridiplantae</taxon>
        <taxon>Streptophyta</taxon>
        <taxon>Embryophyta</taxon>
        <taxon>Tracheophyta</taxon>
        <taxon>Polypodiopsida</taxon>
        <taxon>Polypodiidae</taxon>
        <taxon>Polypodiales</taxon>
        <taxon>Pteridineae</taxon>
        <taxon>Pteridaceae</taxon>
        <taxon>Parkerioideae</taxon>
        <taxon>Ceratopteris</taxon>
    </lineage>
</organism>